<accession>A9NLJ9</accession>
<dbReference type="EMBL" id="EF082134">
    <property type="protein sequence ID" value="ABK21510.1"/>
    <property type="molecule type" value="mRNA"/>
</dbReference>
<dbReference type="EMBL" id="EF677709">
    <property type="protein sequence ID" value="ABR17516.1"/>
    <property type="molecule type" value="mRNA"/>
</dbReference>
<feature type="compositionally biased region" description="Basic and acidic residues" evidence="1">
    <location>
        <begin position="72"/>
        <end position="84"/>
    </location>
</feature>
<keyword evidence="2" id="KW-1133">Transmembrane helix</keyword>
<dbReference type="AlphaFoldDB" id="A9NLJ9"/>
<protein>
    <submittedName>
        <fullName evidence="3">Uncharacterized protein</fullName>
    </submittedName>
</protein>
<evidence type="ECO:0000256" key="1">
    <source>
        <dbReference type="SAM" id="MobiDB-lite"/>
    </source>
</evidence>
<dbReference type="PANTHER" id="PTHR37213">
    <property type="entry name" value="SUBTILISIN-LIKE PROTEASE"/>
    <property type="match status" value="1"/>
</dbReference>
<name>A9NLJ9_PICSI</name>
<proteinExistence type="evidence at transcript level"/>
<sequence length="100" mass="10831">MSAAAMAVGWRKSIGSVRSFIGNSMGGLRGGSNLASWALAGGLAYFLWVKPDRETRREQEARAALAGNSDGYVEKRRPIPDRQETGAIYGKGKRLDKSED</sequence>
<dbReference type="OMA" id="WNNLASW"/>
<feature type="transmembrane region" description="Helical" evidence="2">
    <location>
        <begin position="30"/>
        <end position="49"/>
    </location>
</feature>
<keyword evidence="2" id="KW-0472">Membrane</keyword>
<evidence type="ECO:0000313" key="4">
    <source>
        <dbReference type="EMBL" id="ABR17516.1"/>
    </source>
</evidence>
<evidence type="ECO:0000313" key="3">
    <source>
        <dbReference type="EMBL" id="ABK21510.1"/>
    </source>
</evidence>
<reference evidence="3" key="2">
    <citation type="journal article" date="2008" name="BMC Genomics">
        <title>A conifer genomics resource of 200,000 spruce (Picea spp.) ESTs and 6,464 high-quality, sequence-finished full-length cDNAs for Sitka spruce (Picea sitchensis).</title>
        <authorList>
            <person name="Ralph S.G."/>
            <person name="Chun H.J."/>
            <person name="Kolosova N."/>
            <person name="Cooper D."/>
            <person name="Oddy C."/>
            <person name="Ritland C.E."/>
            <person name="Kirkpatrick R."/>
            <person name="Moore R."/>
            <person name="Barber S."/>
            <person name="Holt R.A."/>
            <person name="Jones S.J."/>
            <person name="Marra M.A."/>
            <person name="Douglas C.J."/>
            <person name="Ritland K."/>
            <person name="Bohlmann J."/>
        </authorList>
    </citation>
    <scope>NUCLEOTIDE SEQUENCE</scope>
    <source>
        <tissue evidence="3">Bark</tissue>
    </source>
</reference>
<organism evidence="3">
    <name type="scientific">Picea sitchensis</name>
    <name type="common">Sitka spruce</name>
    <name type="synonym">Pinus sitchensis</name>
    <dbReference type="NCBI Taxonomy" id="3332"/>
    <lineage>
        <taxon>Eukaryota</taxon>
        <taxon>Viridiplantae</taxon>
        <taxon>Streptophyta</taxon>
        <taxon>Embryophyta</taxon>
        <taxon>Tracheophyta</taxon>
        <taxon>Spermatophyta</taxon>
        <taxon>Pinopsida</taxon>
        <taxon>Pinidae</taxon>
        <taxon>Conifers I</taxon>
        <taxon>Pinales</taxon>
        <taxon>Pinaceae</taxon>
        <taxon>Picea</taxon>
    </lineage>
</organism>
<keyword evidence="2" id="KW-0812">Transmembrane</keyword>
<feature type="region of interest" description="Disordered" evidence="1">
    <location>
        <begin position="59"/>
        <end position="100"/>
    </location>
</feature>
<evidence type="ECO:0000256" key="2">
    <source>
        <dbReference type="SAM" id="Phobius"/>
    </source>
</evidence>
<dbReference type="PANTHER" id="PTHR37213:SF1">
    <property type="entry name" value="SUBTILISIN-LIKE PROTEASE"/>
    <property type="match status" value="1"/>
</dbReference>
<reference evidence="4" key="1">
    <citation type="submission" date="2007-06" db="EMBL/GenBank/DDBJ databases">
        <title>Full length cDNA sequences from Sitka Spruce (Picea sitchensis).</title>
        <authorList>
            <person name="Ralph S.G."/>
            <person name="Chun H.E."/>
            <person name="Liao N."/>
            <person name="Ali J."/>
            <person name="Reid K."/>
            <person name="Kolosova N."/>
            <person name="Cooper N."/>
            <person name="Cullis C."/>
            <person name="Jancsik S."/>
            <person name="Moore R."/>
            <person name="Mayo M."/>
            <person name="Wagner S."/>
            <person name="Holt R.A."/>
            <person name="Jones S.J.M."/>
            <person name="Marra M.A."/>
            <person name="Ritland C.E."/>
            <person name="Ritland K."/>
            <person name="Bohlmann J."/>
        </authorList>
    </citation>
    <scope>NUCLEOTIDE SEQUENCE</scope>
    <source>
        <tissue evidence="4">Green portion of the leader tissue</tissue>
    </source>
</reference>